<comment type="pathway">
    <text evidence="2">Cell wall biogenesis; cell wall polysaccharide biosynthesis.</text>
</comment>
<keyword evidence="8" id="KW-0482">Metalloprotease</keyword>
<reference evidence="12" key="2">
    <citation type="submission" date="2023-01" db="EMBL/GenBank/DDBJ databases">
        <title>Draft genome sequence of Methylophaga thalassica strain NBRC 102424.</title>
        <authorList>
            <person name="Sun Q."/>
            <person name="Mori K."/>
        </authorList>
    </citation>
    <scope>NUCLEOTIDE SEQUENCE</scope>
    <source>
        <strain evidence="12">NBRC 102424</strain>
    </source>
</reference>
<organism evidence="12 13">
    <name type="scientific">Methylophaga thalassica</name>
    <dbReference type="NCBI Taxonomy" id="40223"/>
    <lineage>
        <taxon>Bacteria</taxon>
        <taxon>Pseudomonadati</taxon>
        <taxon>Pseudomonadota</taxon>
        <taxon>Gammaproteobacteria</taxon>
        <taxon>Thiotrichales</taxon>
        <taxon>Piscirickettsiaceae</taxon>
        <taxon>Methylophaga</taxon>
    </lineage>
</organism>
<gene>
    <name evidence="12" type="ORF">GCM10007891_02310</name>
</gene>
<dbReference type="Gene3D" id="3.30.1380.10">
    <property type="match status" value="1"/>
</dbReference>
<evidence type="ECO:0000256" key="9">
    <source>
        <dbReference type="ARBA" id="ARBA00023316"/>
    </source>
</evidence>
<keyword evidence="9" id="KW-0961">Cell wall biogenesis/degradation</keyword>
<accession>A0ABQ5TS14</accession>
<dbReference type="PANTHER" id="PTHR37425">
    <property type="match status" value="1"/>
</dbReference>
<evidence type="ECO:0000256" key="11">
    <source>
        <dbReference type="ARBA" id="ARBA00093666"/>
    </source>
</evidence>
<keyword evidence="4" id="KW-0479">Metal-binding</keyword>
<keyword evidence="6" id="KW-0378">Hydrolase</keyword>
<dbReference type="Proteomes" id="UP001161423">
    <property type="component" value="Unassembled WGS sequence"/>
</dbReference>
<dbReference type="CDD" id="cd14844">
    <property type="entry name" value="Zn-DD-carboxypeptidase_like"/>
    <property type="match status" value="1"/>
</dbReference>
<dbReference type="InterPro" id="IPR010275">
    <property type="entry name" value="MepK"/>
</dbReference>
<evidence type="ECO:0000256" key="5">
    <source>
        <dbReference type="ARBA" id="ARBA00022729"/>
    </source>
</evidence>
<dbReference type="Pfam" id="PF05951">
    <property type="entry name" value="Peptidase_M15_2"/>
    <property type="match status" value="1"/>
</dbReference>
<protein>
    <recommendedName>
        <fullName evidence="11">Murein endopeptidase K</fullName>
    </recommendedName>
</protein>
<evidence type="ECO:0000256" key="2">
    <source>
        <dbReference type="ARBA" id="ARBA00004776"/>
    </source>
</evidence>
<evidence type="ECO:0000256" key="1">
    <source>
        <dbReference type="ARBA" id="ARBA00001947"/>
    </source>
</evidence>
<evidence type="ECO:0000313" key="12">
    <source>
        <dbReference type="EMBL" id="GLP98377.1"/>
    </source>
</evidence>
<dbReference type="PROSITE" id="PS51318">
    <property type="entry name" value="TAT"/>
    <property type="match status" value="1"/>
</dbReference>
<comment type="cofactor">
    <cofactor evidence="1">
        <name>Zn(2+)</name>
        <dbReference type="ChEBI" id="CHEBI:29105"/>
    </cofactor>
</comment>
<evidence type="ECO:0000256" key="6">
    <source>
        <dbReference type="ARBA" id="ARBA00022801"/>
    </source>
</evidence>
<dbReference type="PANTHER" id="PTHR37425:SF1">
    <property type="entry name" value="OUTER MEMBRANE PROTEIN"/>
    <property type="match status" value="1"/>
</dbReference>
<evidence type="ECO:0000256" key="10">
    <source>
        <dbReference type="ARBA" id="ARBA00093448"/>
    </source>
</evidence>
<reference evidence="12" key="1">
    <citation type="journal article" date="2014" name="Int. J. Syst. Evol. Microbiol.">
        <title>Complete genome of a new Firmicutes species belonging to the dominant human colonic microbiota ('Ruminococcus bicirculans') reveals two chromosomes and a selective capacity to utilize plant glucans.</title>
        <authorList>
            <consortium name="NISC Comparative Sequencing Program"/>
            <person name="Wegmann U."/>
            <person name="Louis P."/>
            <person name="Goesmann A."/>
            <person name="Henrissat B."/>
            <person name="Duncan S.H."/>
            <person name="Flint H.J."/>
        </authorList>
    </citation>
    <scope>NUCLEOTIDE SEQUENCE</scope>
    <source>
        <strain evidence="12">NBRC 102424</strain>
    </source>
</reference>
<evidence type="ECO:0000256" key="3">
    <source>
        <dbReference type="ARBA" id="ARBA00022670"/>
    </source>
</evidence>
<name>A0ABQ5TS14_9GAMM</name>
<dbReference type="RefSeq" id="WP_284722164.1">
    <property type="nucleotide sequence ID" value="NZ_BSND01000003.1"/>
</dbReference>
<dbReference type="EMBL" id="BSND01000003">
    <property type="protein sequence ID" value="GLP98377.1"/>
    <property type="molecule type" value="Genomic_DNA"/>
</dbReference>
<keyword evidence="13" id="KW-1185">Reference proteome</keyword>
<keyword evidence="7" id="KW-0862">Zinc</keyword>
<keyword evidence="3" id="KW-0645">Protease</keyword>
<evidence type="ECO:0000256" key="7">
    <source>
        <dbReference type="ARBA" id="ARBA00022833"/>
    </source>
</evidence>
<dbReference type="InterPro" id="IPR009045">
    <property type="entry name" value="Zn_M74/Hedgehog-like"/>
</dbReference>
<dbReference type="SUPFAM" id="SSF55166">
    <property type="entry name" value="Hedgehog/DD-peptidase"/>
    <property type="match status" value="1"/>
</dbReference>
<evidence type="ECO:0000256" key="4">
    <source>
        <dbReference type="ARBA" id="ARBA00022723"/>
    </source>
</evidence>
<proteinExistence type="inferred from homology"/>
<keyword evidence="5" id="KW-0732">Signal</keyword>
<comment type="similarity">
    <text evidence="10">Belongs to the peptidase M15 family.</text>
</comment>
<dbReference type="InterPro" id="IPR006311">
    <property type="entry name" value="TAT_signal"/>
</dbReference>
<evidence type="ECO:0000256" key="8">
    <source>
        <dbReference type="ARBA" id="ARBA00023049"/>
    </source>
</evidence>
<evidence type="ECO:0000313" key="13">
    <source>
        <dbReference type="Proteomes" id="UP001161423"/>
    </source>
</evidence>
<comment type="caution">
    <text evidence="12">The sequence shown here is derived from an EMBL/GenBank/DDBJ whole genome shotgun (WGS) entry which is preliminary data.</text>
</comment>
<sequence length="180" mass="20576">MQTSRRQFLQWGLTSTLLLQAPLSLAEKLKQPPRHIAFDNLHTGEKLELTYWENGFYQTDALKQLNYILRDHRTDEQMPIDRHLIDLLNVLHTKVASNSPFQIISGYRSSQTNSMLRKTSDGVAKKSLHMVGKAIDVRLADVDLAQLRQAALELNVGGVGYYPKSNFIHLDTGRPRHWQG</sequence>